<dbReference type="EMBL" id="JRPN01000024">
    <property type="protein sequence ID" value="KGT75768.1"/>
    <property type="molecule type" value="Genomic_DNA"/>
</dbReference>
<keyword evidence="3 6" id="KW-0812">Transmembrane</keyword>
<keyword evidence="2" id="KW-1003">Cell membrane</keyword>
<gene>
    <name evidence="8" type="ORF">MA20_31705</name>
</gene>
<organism evidence="8 9">
    <name type="scientific">Bradyrhizobium japonicum</name>
    <dbReference type="NCBI Taxonomy" id="375"/>
    <lineage>
        <taxon>Bacteria</taxon>
        <taxon>Pseudomonadati</taxon>
        <taxon>Pseudomonadota</taxon>
        <taxon>Alphaproteobacteria</taxon>
        <taxon>Hyphomicrobiales</taxon>
        <taxon>Nitrobacteraceae</taxon>
        <taxon>Bradyrhizobium</taxon>
    </lineage>
</organism>
<feature type="transmembrane region" description="Helical" evidence="6">
    <location>
        <begin position="271"/>
        <end position="289"/>
    </location>
</feature>
<comment type="subcellular location">
    <subcellularLocation>
        <location evidence="1">Cell membrane</location>
        <topology evidence="1">Multi-pass membrane protein</topology>
    </subcellularLocation>
</comment>
<reference evidence="8 9" key="1">
    <citation type="submission" date="2014-09" db="EMBL/GenBank/DDBJ databases">
        <title>Draft genome of Bradyrhizobium japonicum Is-34.</title>
        <authorList>
            <person name="Tsurumaru H."/>
            <person name="Yamakawa T."/>
            <person name="Hashimoto S."/>
            <person name="Okizaki K."/>
            <person name="Kanesaki Y."/>
            <person name="Yoshikawa H."/>
            <person name="Yajima S."/>
        </authorList>
    </citation>
    <scope>NUCLEOTIDE SEQUENCE [LARGE SCALE GENOMIC DNA]</scope>
    <source>
        <strain evidence="8 9">Is-34</strain>
    </source>
</reference>
<evidence type="ECO:0000256" key="2">
    <source>
        <dbReference type="ARBA" id="ARBA00022475"/>
    </source>
</evidence>
<dbReference type="PROSITE" id="PS50850">
    <property type="entry name" value="MFS"/>
    <property type="match status" value="1"/>
</dbReference>
<dbReference type="GO" id="GO:0005886">
    <property type="term" value="C:plasma membrane"/>
    <property type="evidence" value="ECO:0007669"/>
    <property type="project" value="UniProtKB-SubCell"/>
</dbReference>
<evidence type="ECO:0000256" key="3">
    <source>
        <dbReference type="ARBA" id="ARBA00022692"/>
    </source>
</evidence>
<feature type="transmembrane region" description="Helical" evidence="6">
    <location>
        <begin position="301"/>
        <end position="319"/>
    </location>
</feature>
<dbReference type="InterPro" id="IPR036259">
    <property type="entry name" value="MFS_trans_sf"/>
</dbReference>
<dbReference type="InterPro" id="IPR020846">
    <property type="entry name" value="MFS_dom"/>
</dbReference>
<feature type="transmembrane region" description="Helical" evidence="6">
    <location>
        <begin position="91"/>
        <end position="108"/>
    </location>
</feature>
<comment type="caution">
    <text evidence="8">The sequence shown here is derived from an EMBL/GenBank/DDBJ whole genome shotgun (WGS) entry which is preliminary data.</text>
</comment>
<accession>A0A0A3YPZ9</accession>
<dbReference type="Pfam" id="PF07690">
    <property type="entry name" value="MFS_1"/>
    <property type="match status" value="1"/>
</dbReference>
<keyword evidence="5 6" id="KW-0472">Membrane</keyword>
<feature type="transmembrane region" description="Helical" evidence="6">
    <location>
        <begin position="232"/>
        <end position="251"/>
    </location>
</feature>
<dbReference type="CDD" id="cd06173">
    <property type="entry name" value="MFS_MefA_like"/>
    <property type="match status" value="1"/>
</dbReference>
<proteinExistence type="predicted"/>
<dbReference type="STRING" id="375.BKD09_RS21905"/>
<feature type="transmembrane region" description="Helical" evidence="6">
    <location>
        <begin position="60"/>
        <end position="79"/>
    </location>
</feature>
<dbReference type="GO" id="GO:0022857">
    <property type="term" value="F:transmembrane transporter activity"/>
    <property type="evidence" value="ECO:0007669"/>
    <property type="project" value="InterPro"/>
</dbReference>
<dbReference type="RefSeq" id="WP_028154735.1">
    <property type="nucleotide sequence ID" value="NZ_JANUDC010000001.1"/>
</dbReference>
<evidence type="ECO:0000256" key="5">
    <source>
        <dbReference type="ARBA" id="ARBA00023136"/>
    </source>
</evidence>
<evidence type="ECO:0000259" key="7">
    <source>
        <dbReference type="PROSITE" id="PS50850"/>
    </source>
</evidence>
<dbReference type="SUPFAM" id="SSF103473">
    <property type="entry name" value="MFS general substrate transporter"/>
    <property type="match status" value="1"/>
</dbReference>
<evidence type="ECO:0000313" key="8">
    <source>
        <dbReference type="EMBL" id="KGT75768.1"/>
    </source>
</evidence>
<feature type="transmembrane region" description="Helical" evidence="6">
    <location>
        <begin position="27"/>
        <end position="48"/>
    </location>
</feature>
<keyword evidence="4 6" id="KW-1133">Transmembrane helix</keyword>
<evidence type="ECO:0000313" key="9">
    <source>
        <dbReference type="Proteomes" id="UP000030377"/>
    </source>
</evidence>
<feature type="domain" description="Major facilitator superfamily (MFS) profile" evidence="7">
    <location>
        <begin position="229"/>
        <end position="415"/>
    </location>
</feature>
<dbReference type="Gene3D" id="1.20.1250.20">
    <property type="entry name" value="MFS general substrate transporter like domains"/>
    <property type="match status" value="1"/>
</dbReference>
<evidence type="ECO:0000256" key="6">
    <source>
        <dbReference type="SAM" id="Phobius"/>
    </source>
</evidence>
<evidence type="ECO:0000256" key="1">
    <source>
        <dbReference type="ARBA" id="ARBA00004651"/>
    </source>
</evidence>
<dbReference type="Proteomes" id="UP000030377">
    <property type="component" value="Unassembled WGS sequence"/>
</dbReference>
<dbReference type="eggNOG" id="COG0477">
    <property type="taxonomic scope" value="Bacteria"/>
</dbReference>
<name>A0A0A3YPZ9_BRAJP</name>
<feature type="transmembrane region" description="Helical" evidence="6">
    <location>
        <begin position="359"/>
        <end position="381"/>
    </location>
</feature>
<sequence>MNPLPQNPVVASGSFAAMKSVPYRLQFIAYVLAMMADNIEHVISYWVVFQKFHSPTLGGFAVLSHWLPFLLFSVAVGGLADRFDPRRIIQCGMLLFIVASAGWGFFFITDTIQMWHAMLLLVIHGCAGVLWQTPNQLLLYDLVGPADLPSAVRLNAMARYLGILVGPAVGGAIMLTLGTSHGIIFNTLFYLPMLLWLFWAPVRDKSVAVRRFAVRGLADIVLTMRAIGTQPVLTAMTWLAGLTSFMIGNAYHAQMPGFAGDLGHGDPGVSYSVLLAADAAGALLAGIALESWGRLKGTPRTAITLAMLWSVALLGFAAVRIYPVAIVLLFFAGFFELSFNTMAQALVQLNAPHDIRGRVVGLYNMAGLGMRAFSGITVGLFGAAIGIHWSLGLSAAVLLALLCVLYGRATRKTAG</sequence>
<feature type="transmembrane region" description="Helical" evidence="6">
    <location>
        <begin position="387"/>
        <end position="407"/>
    </location>
</feature>
<dbReference type="PANTHER" id="PTHR23513">
    <property type="entry name" value="INTEGRAL MEMBRANE EFFLUX PROTEIN-RELATED"/>
    <property type="match status" value="1"/>
</dbReference>
<feature type="transmembrane region" description="Helical" evidence="6">
    <location>
        <begin position="325"/>
        <end position="347"/>
    </location>
</feature>
<dbReference type="PANTHER" id="PTHR23513:SF11">
    <property type="entry name" value="STAPHYLOFERRIN A TRANSPORTER"/>
    <property type="match status" value="1"/>
</dbReference>
<dbReference type="InterPro" id="IPR011701">
    <property type="entry name" value="MFS"/>
</dbReference>
<protein>
    <recommendedName>
        <fullName evidence="7">Major facilitator superfamily (MFS) profile domain-containing protein</fullName>
    </recommendedName>
</protein>
<evidence type="ECO:0000256" key="4">
    <source>
        <dbReference type="ARBA" id="ARBA00022989"/>
    </source>
</evidence>
<dbReference type="AlphaFoldDB" id="A0A0A3YPZ9"/>
<feature type="transmembrane region" description="Helical" evidence="6">
    <location>
        <begin position="183"/>
        <end position="202"/>
    </location>
</feature>
<feature type="transmembrane region" description="Helical" evidence="6">
    <location>
        <begin position="160"/>
        <end position="177"/>
    </location>
</feature>